<gene>
    <name evidence="2" type="ORF">CCAP1982_LOCUS2013</name>
</gene>
<dbReference type="Proteomes" id="UP000606786">
    <property type="component" value="Unassembled WGS sequence"/>
</dbReference>
<keyword evidence="3" id="KW-1185">Reference proteome</keyword>
<dbReference type="EMBL" id="CAJHJT010000001">
    <property type="protein sequence ID" value="CAD6993191.1"/>
    <property type="molecule type" value="Genomic_DNA"/>
</dbReference>
<sequence length="71" mass="7976">MEEKCEHFYEAEYENALTRITNNGTAMLTLTDSAHGAFCRAATQFSRSYGQATAVPSHNSLNQPLFQQHTH</sequence>
<evidence type="ECO:0000313" key="2">
    <source>
        <dbReference type="EMBL" id="CAD6993191.1"/>
    </source>
</evidence>
<feature type="region of interest" description="Disordered" evidence="1">
    <location>
        <begin position="52"/>
        <end position="71"/>
    </location>
</feature>
<accession>A0A811U3G8</accession>
<proteinExistence type="predicted"/>
<comment type="caution">
    <text evidence="2">The sequence shown here is derived from an EMBL/GenBank/DDBJ whole genome shotgun (WGS) entry which is preliminary data.</text>
</comment>
<name>A0A811U3G8_CERCA</name>
<evidence type="ECO:0000313" key="3">
    <source>
        <dbReference type="Proteomes" id="UP000606786"/>
    </source>
</evidence>
<protein>
    <submittedName>
        <fullName evidence="2">(Mediterranean fruit fly) hypothetical protein</fullName>
    </submittedName>
</protein>
<evidence type="ECO:0000256" key="1">
    <source>
        <dbReference type="SAM" id="MobiDB-lite"/>
    </source>
</evidence>
<organism evidence="2 3">
    <name type="scientific">Ceratitis capitata</name>
    <name type="common">Mediterranean fruit fly</name>
    <name type="synonym">Tephritis capitata</name>
    <dbReference type="NCBI Taxonomy" id="7213"/>
    <lineage>
        <taxon>Eukaryota</taxon>
        <taxon>Metazoa</taxon>
        <taxon>Ecdysozoa</taxon>
        <taxon>Arthropoda</taxon>
        <taxon>Hexapoda</taxon>
        <taxon>Insecta</taxon>
        <taxon>Pterygota</taxon>
        <taxon>Neoptera</taxon>
        <taxon>Endopterygota</taxon>
        <taxon>Diptera</taxon>
        <taxon>Brachycera</taxon>
        <taxon>Muscomorpha</taxon>
        <taxon>Tephritoidea</taxon>
        <taxon>Tephritidae</taxon>
        <taxon>Ceratitis</taxon>
        <taxon>Ceratitis</taxon>
    </lineage>
</organism>
<dbReference type="AlphaFoldDB" id="A0A811U3G8"/>
<reference evidence="2" key="1">
    <citation type="submission" date="2020-11" db="EMBL/GenBank/DDBJ databases">
        <authorList>
            <person name="Whitehead M."/>
        </authorList>
    </citation>
    <scope>NUCLEOTIDE SEQUENCE</scope>
    <source>
        <strain evidence="2">EGII</strain>
    </source>
</reference>